<accession>A0A397UNZ8</accession>
<organism evidence="1 2">
    <name type="scientific">Gigaspora rosea</name>
    <dbReference type="NCBI Taxonomy" id="44941"/>
    <lineage>
        <taxon>Eukaryota</taxon>
        <taxon>Fungi</taxon>
        <taxon>Fungi incertae sedis</taxon>
        <taxon>Mucoromycota</taxon>
        <taxon>Glomeromycotina</taxon>
        <taxon>Glomeromycetes</taxon>
        <taxon>Diversisporales</taxon>
        <taxon>Gigasporaceae</taxon>
        <taxon>Gigaspora</taxon>
    </lineage>
</organism>
<name>A0A397UNZ8_9GLOM</name>
<evidence type="ECO:0000313" key="2">
    <source>
        <dbReference type="Proteomes" id="UP000266673"/>
    </source>
</evidence>
<dbReference type="OrthoDB" id="2442370at2759"/>
<comment type="caution">
    <text evidence="1">The sequence shown here is derived from an EMBL/GenBank/DDBJ whole genome shotgun (WGS) entry which is preliminary data.</text>
</comment>
<proteinExistence type="predicted"/>
<sequence length="381" mass="44117">MSSQNKSVALLSKASKRNLRKKDLRAIKKAKFENLDISVVEDNTNSTSNINLADERDDIFYDPLKHKTQSETRCSTKSETREYIRTRWISEDFLPEDLKSTKVSQPYTLSDPEFTFIEKFLEKREQRRLSRNDLLVMDTMESEIFSNNGSLNSSSAVWREFGLWTYFPKIPDFNKCFHHHCRRLWSKVNHAHREAQKKMQKVYNISEAFGQPSNYKLDVAEKTTRDVATGEEFEGYYHVFNPQCFRNSFDEVVVDFFDLVKPTGEEDTIAVVDKYYSHNLNKDNKLHKSKEFKKGLVEHFGAFTGNNNEPYTTANTASNHCSEHRKCVRELISGLQPLSNAVNSYLQETYPALYTKMAKLNLGPNVPKSFGAFPTIAINFN</sequence>
<dbReference type="STRING" id="44941.A0A397UNZ8"/>
<dbReference type="Gene3D" id="3.60.130.30">
    <property type="match status" value="1"/>
</dbReference>
<evidence type="ECO:0000313" key="1">
    <source>
        <dbReference type="EMBL" id="RIB11970.1"/>
    </source>
</evidence>
<dbReference type="EMBL" id="QKWP01001077">
    <property type="protein sequence ID" value="RIB11970.1"/>
    <property type="molecule type" value="Genomic_DNA"/>
</dbReference>
<keyword evidence="2" id="KW-1185">Reference proteome</keyword>
<feature type="non-terminal residue" evidence="1">
    <location>
        <position position="381"/>
    </location>
</feature>
<reference evidence="1 2" key="1">
    <citation type="submission" date="2018-06" db="EMBL/GenBank/DDBJ databases">
        <title>Comparative genomics reveals the genomic features of Rhizophagus irregularis, R. cerebriforme, R. diaphanum and Gigaspora rosea, and their symbiotic lifestyle signature.</title>
        <authorList>
            <person name="Morin E."/>
            <person name="San Clemente H."/>
            <person name="Chen E.C.H."/>
            <person name="De La Providencia I."/>
            <person name="Hainaut M."/>
            <person name="Kuo A."/>
            <person name="Kohler A."/>
            <person name="Murat C."/>
            <person name="Tang N."/>
            <person name="Roy S."/>
            <person name="Loubradou J."/>
            <person name="Henrissat B."/>
            <person name="Grigoriev I.V."/>
            <person name="Corradi N."/>
            <person name="Roux C."/>
            <person name="Martin F.M."/>
        </authorList>
    </citation>
    <scope>NUCLEOTIDE SEQUENCE [LARGE SCALE GENOMIC DNA]</scope>
    <source>
        <strain evidence="1 2">DAOM 194757</strain>
    </source>
</reference>
<dbReference type="Proteomes" id="UP000266673">
    <property type="component" value="Unassembled WGS sequence"/>
</dbReference>
<dbReference type="AlphaFoldDB" id="A0A397UNZ8"/>
<gene>
    <name evidence="1" type="ORF">C2G38_2202061</name>
</gene>
<protein>
    <submittedName>
        <fullName evidence="1">Uncharacterized protein</fullName>
    </submittedName>
</protein>